<keyword evidence="6 8" id="KW-0472">Membrane</keyword>
<feature type="transmembrane region" description="Helical" evidence="8">
    <location>
        <begin position="268"/>
        <end position="287"/>
    </location>
</feature>
<evidence type="ECO:0000256" key="8">
    <source>
        <dbReference type="SAM" id="Phobius"/>
    </source>
</evidence>
<sequence length="601" mass="65392">MEGTWSNMRTAFDQATNNLPFALLGIYFFNSMLLSFPLTAYTQLINEDIKMPQDIQSIYYAVTFLPWFLKPLYGHISDCFPIMGFKRRPYICICCAGSCASYLVTAVFVDSTPALFLVTTSRAFFNAFGQLMIGAFLVDISHKELENAPVIQSVATGTRFFGSIVSYLLTLPLYPCHGSSYWSARTVIGVASIFPLFSAMFCLWLPEERVRGGDEENSGERQLLRATPAGNSTGPEVSRTLPRTLVVAGLTVCFMSAGIKSLLSYTTWVYTCSASAMFACLILLGVARSAQGFSCPRSVGELRVLWGKHHEVVRPSLFLLLFCAVPKADIQAGNFMYSAFSSHLCEHQVLQLLGFLASTIGCVVYGVLSRGRRTWVMLTILSVISASANLLKYPLIQDWRHLDEPHVHRLAFAYAALVSVLGGMLYELAFIPLSVLAIERCPNSNKGMMYGVYLSFLNLGDSVSSWSTAPIVASLGITYTNWTPLGDLILITSGIRVASLLLLPLIWDDSGRVGQSLPAEEGNLDVDGQGRSGPACAAGYREPDALDNETLLSWEGPPDVPLINTNQDGAGVDAAVGSLPHTGTSPKRPRGMLQGAALGHV</sequence>
<feature type="transmembrane region" description="Helical" evidence="8">
    <location>
        <begin position="150"/>
        <end position="170"/>
    </location>
</feature>
<dbReference type="PANTHER" id="PTHR31585">
    <property type="entry name" value="FOLATE-BIOPTERIN TRANSPORTER 1, CHLOROPLASTIC"/>
    <property type="match status" value="1"/>
</dbReference>
<name>A0AAE0L4U1_9CHLO</name>
<proteinExistence type="inferred from homology"/>
<gene>
    <name evidence="9" type="ORF">CYMTET_19797</name>
</gene>
<evidence type="ECO:0000256" key="4">
    <source>
        <dbReference type="ARBA" id="ARBA00022692"/>
    </source>
</evidence>
<feature type="transmembrane region" description="Helical" evidence="8">
    <location>
        <begin position="450"/>
        <end position="468"/>
    </location>
</feature>
<feature type="transmembrane region" description="Helical" evidence="8">
    <location>
        <begin position="182"/>
        <end position="205"/>
    </location>
</feature>
<comment type="similarity">
    <text evidence="2">Belongs to the major facilitator superfamily. Folate-biopterin transporter (TC 2.A.71) family.</text>
</comment>
<comment type="caution">
    <text evidence="9">The sequence shown here is derived from an EMBL/GenBank/DDBJ whole genome shotgun (WGS) entry which is preliminary data.</text>
</comment>
<evidence type="ECO:0000313" key="10">
    <source>
        <dbReference type="Proteomes" id="UP001190700"/>
    </source>
</evidence>
<feature type="region of interest" description="Disordered" evidence="7">
    <location>
        <begin position="214"/>
        <end position="237"/>
    </location>
</feature>
<dbReference type="InterPro" id="IPR036259">
    <property type="entry name" value="MFS_trans_sf"/>
</dbReference>
<evidence type="ECO:0000256" key="2">
    <source>
        <dbReference type="ARBA" id="ARBA00007015"/>
    </source>
</evidence>
<feature type="transmembrane region" description="Helical" evidence="8">
    <location>
        <begin position="375"/>
        <end position="391"/>
    </location>
</feature>
<evidence type="ECO:0000256" key="3">
    <source>
        <dbReference type="ARBA" id="ARBA00022448"/>
    </source>
</evidence>
<evidence type="ECO:0000313" key="9">
    <source>
        <dbReference type="EMBL" id="KAK3271877.1"/>
    </source>
</evidence>
<feature type="transmembrane region" description="Helical" evidence="8">
    <location>
        <begin position="411"/>
        <end position="438"/>
    </location>
</feature>
<dbReference type="PANTHER" id="PTHR31585:SF0">
    <property type="entry name" value="FOLATE-BIOPTERIN TRANSPORTER 1, CHLOROPLASTIC"/>
    <property type="match status" value="1"/>
</dbReference>
<feature type="transmembrane region" description="Helical" evidence="8">
    <location>
        <begin position="90"/>
        <end position="109"/>
    </location>
</feature>
<comment type="subcellular location">
    <subcellularLocation>
        <location evidence="1">Membrane</location>
        <topology evidence="1">Multi-pass membrane protein</topology>
    </subcellularLocation>
</comment>
<feature type="transmembrane region" description="Helical" evidence="8">
    <location>
        <begin position="349"/>
        <end position="368"/>
    </location>
</feature>
<protein>
    <submittedName>
        <fullName evidence="9">Uncharacterized protein</fullName>
    </submittedName>
</protein>
<feature type="transmembrane region" description="Helical" evidence="8">
    <location>
        <begin position="115"/>
        <end position="138"/>
    </location>
</feature>
<dbReference type="Pfam" id="PF03092">
    <property type="entry name" value="BT1"/>
    <property type="match status" value="1"/>
</dbReference>
<dbReference type="InterPro" id="IPR039309">
    <property type="entry name" value="BT1"/>
</dbReference>
<feature type="transmembrane region" description="Helical" evidence="8">
    <location>
        <begin position="488"/>
        <end position="507"/>
    </location>
</feature>
<accession>A0AAE0L4U1</accession>
<dbReference type="SUPFAM" id="SSF103473">
    <property type="entry name" value="MFS general substrate transporter"/>
    <property type="match status" value="1"/>
</dbReference>
<evidence type="ECO:0000256" key="1">
    <source>
        <dbReference type="ARBA" id="ARBA00004141"/>
    </source>
</evidence>
<dbReference type="AlphaFoldDB" id="A0AAE0L4U1"/>
<feature type="compositionally biased region" description="Basic and acidic residues" evidence="7">
    <location>
        <begin position="214"/>
        <end position="223"/>
    </location>
</feature>
<dbReference type="Gene3D" id="1.20.1250.20">
    <property type="entry name" value="MFS general substrate transporter like domains"/>
    <property type="match status" value="1"/>
</dbReference>
<evidence type="ECO:0000256" key="7">
    <source>
        <dbReference type="SAM" id="MobiDB-lite"/>
    </source>
</evidence>
<organism evidence="9 10">
    <name type="scientific">Cymbomonas tetramitiformis</name>
    <dbReference type="NCBI Taxonomy" id="36881"/>
    <lineage>
        <taxon>Eukaryota</taxon>
        <taxon>Viridiplantae</taxon>
        <taxon>Chlorophyta</taxon>
        <taxon>Pyramimonadophyceae</taxon>
        <taxon>Pyramimonadales</taxon>
        <taxon>Pyramimonadaceae</taxon>
        <taxon>Cymbomonas</taxon>
    </lineage>
</organism>
<keyword evidence="3" id="KW-0813">Transport</keyword>
<dbReference type="EMBL" id="LGRX02009300">
    <property type="protein sequence ID" value="KAK3271877.1"/>
    <property type="molecule type" value="Genomic_DNA"/>
</dbReference>
<reference evidence="9 10" key="1">
    <citation type="journal article" date="2015" name="Genome Biol. Evol.">
        <title>Comparative Genomics of a Bacterivorous Green Alga Reveals Evolutionary Causalities and Consequences of Phago-Mixotrophic Mode of Nutrition.</title>
        <authorList>
            <person name="Burns J.A."/>
            <person name="Paasch A."/>
            <person name="Narechania A."/>
            <person name="Kim E."/>
        </authorList>
    </citation>
    <scope>NUCLEOTIDE SEQUENCE [LARGE SCALE GENOMIC DNA]</scope>
    <source>
        <strain evidence="9 10">PLY_AMNH</strain>
    </source>
</reference>
<keyword evidence="4 8" id="KW-0812">Transmembrane</keyword>
<feature type="transmembrane region" description="Helical" evidence="8">
    <location>
        <begin position="20"/>
        <end position="41"/>
    </location>
</feature>
<feature type="region of interest" description="Disordered" evidence="7">
    <location>
        <begin position="564"/>
        <end position="601"/>
    </location>
</feature>
<dbReference type="Proteomes" id="UP001190700">
    <property type="component" value="Unassembled WGS sequence"/>
</dbReference>
<keyword evidence="10" id="KW-1185">Reference proteome</keyword>
<keyword evidence="5 8" id="KW-1133">Transmembrane helix</keyword>
<evidence type="ECO:0000256" key="5">
    <source>
        <dbReference type="ARBA" id="ARBA00022989"/>
    </source>
</evidence>
<evidence type="ECO:0000256" key="6">
    <source>
        <dbReference type="ARBA" id="ARBA00023136"/>
    </source>
</evidence>
<dbReference type="GO" id="GO:0016020">
    <property type="term" value="C:membrane"/>
    <property type="evidence" value="ECO:0007669"/>
    <property type="project" value="UniProtKB-SubCell"/>
</dbReference>